<accession>A0A7X2IUE1</accession>
<protein>
    <submittedName>
        <fullName evidence="1">Uncharacterized protein</fullName>
    </submittedName>
</protein>
<keyword evidence="2" id="KW-1185">Reference proteome</keyword>
<gene>
    <name evidence="1" type="ORF">GJ700_30740</name>
</gene>
<dbReference type="RefSeq" id="WP_154381279.1">
    <property type="nucleotide sequence ID" value="NZ_WKJJ01000027.1"/>
</dbReference>
<dbReference type="AlphaFoldDB" id="A0A7X2IUE1"/>
<proteinExistence type="predicted"/>
<organism evidence="1 2">
    <name type="scientific">Pseudoduganella rivuli</name>
    <dbReference type="NCBI Taxonomy" id="2666085"/>
    <lineage>
        <taxon>Bacteria</taxon>
        <taxon>Pseudomonadati</taxon>
        <taxon>Pseudomonadota</taxon>
        <taxon>Betaproteobacteria</taxon>
        <taxon>Burkholderiales</taxon>
        <taxon>Oxalobacteraceae</taxon>
        <taxon>Telluria group</taxon>
        <taxon>Pseudoduganella</taxon>
    </lineage>
</organism>
<evidence type="ECO:0000313" key="1">
    <source>
        <dbReference type="EMBL" id="MRV76099.1"/>
    </source>
</evidence>
<dbReference type="Proteomes" id="UP000446768">
    <property type="component" value="Unassembled WGS sequence"/>
</dbReference>
<name>A0A7X2IUE1_9BURK</name>
<dbReference type="EMBL" id="WKJJ01000027">
    <property type="protein sequence ID" value="MRV76099.1"/>
    <property type="molecule type" value="Genomic_DNA"/>
</dbReference>
<comment type="caution">
    <text evidence="1">The sequence shown here is derived from an EMBL/GenBank/DDBJ whole genome shotgun (WGS) entry which is preliminary data.</text>
</comment>
<evidence type="ECO:0000313" key="2">
    <source>
        <dbReference type="Proteomes" id="UP000446768"/>
    </source>
</evidence>
<sequence length="106" mass="12191">MKHWVNAVAPEPQEGIHYSIMFYGGRLLSHLSANDNDICEFISLRSLNRNMAIIIDSDRKSAHSGVNDTKKRVIEEFRRNSEPAWLTAGRERENYIPPALLETSHR</sequence>
<reference evidence="1 2" key="1">
    <citation type="submission" date="2019-11" db="EMBL/GenBank/DDBJ databases">
        <title>Novel species isolated from a subtropical stream in China.</title>
        <authorList>
            <person name="Lu H."/>
        </authorList>
    </citation>
    <scope>NUCLEOTIDE SEQUENCE [LARGE SCALE GENOMIC DNA]</scope>
    <source>
        <strain evidence="1 2">FT92W</strain>
    </source>
</reference>